<dbReference type="PANTHER" id="PTHR30290:SF83">
    <property type="entry name" value="ABC TRANSPORTER SUBSTRATE-BINDING PROTEIN"/>
    <property type="match status" value="1"/>
</dbReference>
<dbReference type="EMBL" id="JXYQ01000002">
    <property type="protein sequence ID" value="KJA12465.1"/>
    <property type="molecule type" value="Genomic_DNA"/>
</dbReference>
<sequence length="521" mass="55966">MHATTAAMAAGAAPWTLAQEGTTKAAPQLAAPATLQIVGPWEFTSMSPASSGYMLLNLQVCETLLGADDTGRPQPALAQRWKVSADGLAWHFTLRPGARFHDGSRATAAVVVQSLQRAQKAPALLSNAPIASITAEGDGEVLIRLSRPHNALAAQLAHYSTLVLAPESYGADGKVQRIIGTGPYRITKLVPPQQVETEAFHNYERPASTPAPAVRSVAYMAVTRAETRALMVEGSQAHLAYGLDPASLRRLRRHAKVGIASVTLPRTVIVKLNAALPGLQDVRVRQALSLSIDRAGIAHALMGDEALAATQLLPPTLADWHNPALPPLRYDPEAAQRLLREAGWQRHSDGLRGPDGQPLVLSIRTFLDRPELPLIATALQEQWRLAGIAVKVVIGNSGDIPLGHRDGTLQLAMAARNYANVPDPAGTLAGDFSAKGGDWGAMGWHSDAVVQALAELMRSTPDARRAQAMRATVTQTLQSELPVIPIAWYRQHVAVNRRLQGVSLDPLERSYRLTDMHWSNA</sequence>
<dbReference type="STRING" id="80878.RP29_00545"/>
<dbReference type="Gene3D" id="3.10.105.10">
    <property type="entry name" value="Dipeptide-binding Protein, Domain 3"/>
    <property type="match status" value="1"/>
</dbReference>
<dbReference type="InterPro" id="IPR030678">
    <property type="entry name" value="Peptide/Ni-bd"/>
</dbReference>
<evidence type="ECO:0000259" key="1">
    <source>
        <dbReference type="Pfam" id="PF00496"/>
    </source>
</evidence>
<dbReference type="Gene3D" id="3.40.190.10">
    <property type="entry name" value="Periplasmic binding protein-like II"/>
    <property type="match status" value="1"/>
</dbReference>
<dbReference type="InterPro" id="IPR039424">
    <property type="entry name" value="SBP_5"/>
</dbReference>
<dbReference type="CDD" id="cd08490">
    <property type="entry name" value="PBP2_NikA_DppA_OppA_like_3"/>
    <property type="match status" value="1"/>
</dbReference>
<dbReference type="PATRIC" id="fig|80878.5.peg.892"/>
<dbReference type="InterPro" id="IPR000914">
    <property type="entry name" value="SBP_5_dom"/>
</dbReference>
<reference evidence="2 3" key="1">
    <citation type="submission" date="2014-12" db="EMBL/GenBank/DDBJ databases">
        <title>Isolation of bacteria from lake water.</title>
        <authorList>
            <person name="Sheng K.-Y."/>
            <person name="Chin P.-S."/>
            <person name="Chan K.-G."/>
            <person name="Tan G.S."/>
        </authorList>
    </citation>
    <scope>NUCLEOTIDE SEQUENCE [LARGE SCALE GENOMIC DNA]</scope>
    <source>
        <strain evidence="2 3">KY4</strain>
    </source>
</reference>
<dbReference type="Pfam" id="PF00496">
    <property type="entry name" value="SBP_bac_5"/>
    <property type="match status" value="1"/>
</dbReference>
<name>A0A0D7KE35_9BURK</name>
<dbReference type="Proteomes" id="UP000032566">
    <property type="component" value="Unassembled WGS sequence"/>
</dbReference>
<dbReference type="AlphaFoldDB" id="A0A0D7KE35"/>
<dbReference type="PANTHER" id="PTHR30290">
    <property type="entry name" value="PERIPLASMIC BINDING COMPONENT OF ABC TRANSPORTER"/>
    <property type="match status" value="1"/>
</dbReference>
<dbReference type="PIRSF" id="PIRSF002741">
    <property type="entry name" value="MppA"/>
    <property type="match status" value="1"/>
</dbReference>
<dbReference type="GO" id="GO:0030288">
    <property type="term" value="C:outer membrane-bounded periplasmic space"/>
    <property type="evidence" value="ECO:0007669"/>
    <property type="project" value="UniProtKB-ARBA"/>
</dbReference>
<protein>
    <submittedName>
        <fullName evidence="2">ABC transporter substrate-binding protein</fullName>
    </submittedName>
</protein>
<keyword evidence="3" id="KW-1185">Reference proteome</keyword>
<dbReference type="GO" id="GO:1904680">
    <property type="term" value="F:peptide transmembrane transporter activity"/>
    <property type="evidence" value="ECO:0007669"/>
    <property type="project" value="TreeGrafter"/>
</dbReference>
<dbReference type="GO" id="GO:0043190">
    <property type="term" value="C:ATP-binding cassette (ABC) transporter complex"/>
    <property type="evidence" value="ECO:0007669"/>
    <property type="project" value="InterPro"/>
</dbReference>
<accession>A0A0D7KE35</accession>
<comment type="caution">
    <text evidence="2">The sequence shown here is derived from an EMBL/GenBank/DDBJ whole genome shotgun (WGS) entry which is preliminary data.</text>
</comment>
<evidence type="ECO:0000313" key="2">
    <source>
        <dbReference type="EMBL" id="KJA12465.1"/>
    </source>
</evidence>
<feature type="domain" description="Solute-binding protein family 5" evidence="1">
    <location>
        <begin position="73"/>
        <end position="435"/>
    </location>
</feature>
<evidence type="ECO:0000313" key="3">
    <source>
        <dbReference type="Proteomes" id="UP000032566"/>
    </source>
</evidence>
<dbReference type="SUPFAM" id="SSF53850">
    <property type="entry name" value="Periplasmic binding protein-like II"/>
    <property type="match status" value="1"/>
</dbReference>
<organism evidence="2 3">
    <name type="scientific">Acidovorax temperans</name>
    <dbReference type="NCBI Taxonomy" id="80878"/>
    <lineage>
        <taxon>Bacteria</taxon>
        <taxon>Pseudomonadati</taxon>
        <taxon>Pseudomonadota</taxon>
        <taxon>Betaproteobacteria</taxon>
        <taxon>Burkholderiales</taxon>
        <taxon>Comamonadaceae</taxon>
        <taxon>Acidovorax</taxon>
    </lineage>
</organism>
<gene>
    <name evidence="2" type="ORF">RP29_00545</name>
</gene>
<dbReference type="GO" id="GO:0015833">
    <property type="term" value="P:peptide transport"/>
    <property type="evidence" value="ECO:0007669"/>
    <property type="project" value="TreeGrafter"/>
</dbReference>
<proteinExistence type="predicted"/>